<evidence type="ECO:0000313" key="3">
    <source>
        <dbReference type="Proteomes" id="UP001164746"/>
    </source>
</evidence>
<protein>
    <submittedName>
        <fullName evidence="2">Uncharacterized protein</fullName>
    </submittedName>
</protein>
<dbReference type="EMBL" id="CP111021">
    <property type="protein sequence ID" value="WAR17714.1"/>
    <property type="molecule type" value="Genomic_DNA"/>
</dbReference>
<dbReference type="Gene3D" id="1.10.287.1490">
    <property type="match status" value="1"/>
</dbReference>
<organism evidence="2 3">
    <name type="scientific">Mya arenaria</name>
    <name type="common">Soft-shell clam</name>
    <dbReference type="NCBI Taxonomy" id="6604"/>
    <lineage>
        <taxon>Eukaryota</taxon>
        <taxon>Metazoa</taxon>
        <taxon>Spiralia</taxon>
        <taxon>Lophotrochozoa</taxon>
        <taxon>Mollusca</taxon>
        <taxon>Bivalvia</taxon>
        <taxon>Autobranchia</taxon>
        <taxon>Heteroconchia</taxon>
        <taxon>Euheterodonta</taxon>
        <taxon>Imparidentia</taxon>
        <taxon>Neoheterodontei</taxon>
        <taxon>Myida</taxon>
        <taxon>Myoidea</taxon>
        <taxon>Myidae</taxon>
        <taxon>Mya</taxon>
    </lineage>
</organism>
<feature type="non-terminal residue" evidence="2">
    <location>
        <position position="1"/>
    </location>
</feature>
<accession>A0ABY7F8M8</accession>
<feature type="non-terminal residue" evidence="2">
    <location>
        <position position="187"/>
    </location>
</feature>
<sequence>EAKEREQAHQEEVDRLQSTITELEASKCRLEREGEDWKQKYWDSLKKLDEAHKLVNIHLHNSAAYRDECKAAEGERDDTRAELEQSRSNVADLEKHVVDLERKLAEESEDWKQQKENLKVGLSSLGENLEILRHEKETIIESQKETADNLATVEQELEEAKAMLNKEKHCQEVQTQLCMLEVTNAST</sequence>
<dbReference type="Proteomes" id="UP001164746">
    <property type="component" value="Chromosome 10"/>
</dbReference>
<gene>
    <name evidence="2" type="ORF">MAR_032308</name>
</gene>
<keyword evidence="3" id="KW-1185">Reference proteome</keyword>
<evidence type="ECO:0000313" key="2">
    <source>
        <dbReference type="EMBL" id="WAR17714.1"/>
    </source>
</evidence>
<reference evidence="2" key="1">
    <citation type="submission" date="2022-11" db="EMBL/GenBank/DDBJ databases">
        <title>Centuries of genome instability and evolution in soft-shell clam transmissible cancer (bioRxiv).</title>
        <authorList>
            <person name="Hart S.F.M."/>
            <person name="Yonemitsu M.A."/>
            <person name="Giersch R.M."/>
            <person name="Beal B.F."/>
            <person name="Arriagada G."/>
            <person name="Davis B.W."/>
            <person name="Ostrander E.A."/>
            <person name="Goff S.P."/>
            <person name="Metzger M.J."/>
        </authorList>
    </citation>
    <scope>NUCLEOTIDE SEQUENCE</scope>
    <source>
        <strain evidence="2">MELC-2E11</strain>
        <tissue evidence="2">Siphon/mantle</tissue>
    </source>
</reference>
<proteinExistence type="predicted"/>
<evidence type="ECO:0000256" key="1">
    <source>
        <dbReference type="SAM" id="Coils"/>
    </source>
</evidence>
<name>A0ABY7F8M8_MYAAR</name>
<feature type="coiled-coil region" evidence="1">
    <location>
        <begin position="62"/>
        <end position="174"/>
    </location>
</feature>
<keyword evidence="1" id="KW-0175">Coiled coil</keyword>